<dbReference type="GO" id="GO:0000160">
    <property type="term" value="P:phosphorelay signal transduction system"/>
    <property type="evidence" value="ECO:0007669"/>
    <property type="project" value="InterPro"/>
</dbReference>
<name>A0A8I0DRL4_9FIRM</name>
<keyword evidence="4" id="KW-1185">Reference proteome</keyword>
<evidence type="ECO:0000256" key="1">
    <source>
        <dbReference type="PROSITE-ProRule" id="PRU00110"/>
    </source>
</evidence>
<dbReference type="AlphaFoldDB" id="A0A8I0DRL4"/>
<organism evidence="3 4">
    <name type="scientific">Blautia segnis</name>
    <dbReference type="NCBI Taxonomy" id="2763030"/>
    <lineage>
        <taxon>Bacteria</taxon>
        <taxon>Bacillati</taxon>
        <taxon>Bacillota</taxon>
        <taxon>Clostridia</taxon>
        <taxon>Lachnospirales</taxon>
        <taxon>Lachnospiraceae</taxon>
        <taxon>Blautia</taxon>
    </lineage>
</organism>
<dbReference type="CDD" id="cd00088">
    <property type="entry name" value="HPT"/>
    <property type="match status" value="1"/>
</dbReference>
<proteinExistence type="predicted"/>
<feature type="modified residue" description="Phosphohistidine" evidence="1">
    <location>
        <position position="60"/>
    </location>
</feature>
<dbReference type="Gene3D" id="1.20.120.160">
    <property type="entry name" value="HPT domain"/>
    <property type="match status" value="1"/>
</dbReference>
<reference evidence="3 4" key="1">
    <citation type="submission" date="2020-08" db="EMBL/GenBank/DDBJ databases">
        <title>Genome public.</title>
        <authorList>
            <person name="Liu C."/>
            <person name="Sun Q."/>
        </authorList>
    </citation>
    <scope>NUCLEOTIDE SEQUENCE [LARGE SCALE GENOMIC DNA]</scope>
    <source>
        <strain evidence="3 4">BX17</strain>
    </source>
</reference>
<dbReference type="EMBL" id="JACOOT010000017">
    <property type="protein sequence ID" value="MBC5650963.1"/>
    <property type="molecule type" value="Genomic_DNA"/>
</dbReference>
<dbReference type="RefSeq" id="WP_021925903.1">
    <property type="nucleotide sequence ID" value="NZ_JACOOT010000017.1"/>
</dbReference>
<dbReference type="SMART" id="SM00073">
    <property type="entry name" value="HPT"/>
    <property type="match status" value="1"/>
</dbReference>
<protein>
    <submittedName>
        <fullName evidence="3">Hpt domain-containing protein</fullName>
    </submittedName>
</protein>
<keyword evidence="1" id="KW-0597">Phosphoprotein</keyword>
<dbReference type="Proteomes" id="UP000652847">
    <property type="component" value="Unassembled WGS sequence"/>
</dbReference>
<evidence type="ECO:0000259" key="2">
    <source>
        <dbReference type="PROSITE" id="PS50894"/>
    </source>
</evidence>
<sequence>MTVKECYEKVGSDYDGVLKRLGSEALVKRFAVKFLNDPSFQDLTDGLAAKDGEKAFRAAHTLKGVCLNLGFTSLYKVSAELTEVLRGRETEGSDELYEQVKEQYTILTEAIQELAAQS</sequence>
<evidence type="ECO:0000313" key="3">
    <source>
        <dbReference type="EMBL" id="MBC5650963.1"/>
    </source>
</evidence>
<gene>
    <name evidence="3" type="ORF">H8S54_07575</name>
</gene>
<dbReference type="InterPro" id="IPR008207">
    <property type="entry name" value="Sig_transdc_His_kin_Hpt_dom"/>
</dbReference>
<accession>A0A8I0DRL4</accession>
<evidence type="ECO:0000313" key="4">
    <source>
        <dbReference type="Proteomes" id="UP000652847"/>
    </source>
</evidence>
<dbReference type="InterPro" id="IPR036641">
    <property type="entry name" value="HPT_dom_sf"/>
</dbReference>
<dbReference type="PROSITE" id="PS50894">
    <property type="entry name" value="HPT"/>
    <property type="match status" value="1"/>
</dbReference>
<feature type="domain" description="HPt" evidence="2">
    <location>
        <begin position="21"/>
        <end position="114"/>
    </location>
</feature>
<comment type="caution">
    <text evidence="3">The sequence shown here is derived from an EMBL/GenBank/DDBJ whole genome shotgun (WGS) entry which is preliminary data.</text>
</comment>
<dbReference type="Pfam" id="PF01627">
    <property type="entry name" value="Hpt"/>
    <property type="match status" value="1"/>
</dbReference>
<dbReference type="SUPFAM" id="SSF47226">
    <property type="entry name" value="Histidine-containing phosphotransfer domain, HPT domain"/>
    <property type="match status" value="1"/>
</dbReference>